<proteinExistence type="predicted"/>
<evidence type="ECO:0000313" key="3">
    <source>
        <dbReference type="Proteomes" id="UP000198748"/>
    </source>
</evidence>
<dbReference type="OrthoDB" id="1525231at2"/>
<feature type="transmembrane region" description="Helical" evidence="1">
    <location>
        <begin position="78"/>
        <end position="100"/>
    </location>
</feature>
<dbReference type="RefSeq" id="WP_090154826.1">
    <property type="nucleotide sequence ID" value="NZ_FNAN01000014.1"/>
</dbReference>
<dbReference type="AlphaFoldDB" id="A0A1G7QI04"/>
<sequence>MNFLIIAILSALLQIFTPWWTIAIVPFVILFWRPATSSGAFWNGFGGIAVPWLLYGYYQHFISDGALSDRVAKIFMLPNGILLLLVTALVGGLVGGFSGLSGHWVRQIFRSNPVPLSGRAS</sequence>
<dbReference type="Proteomes" id="UP000198748">
    <property type="component" value="Unassembled WGS sequence"/>
</dbReference>
<keyword evidence="1" id="KW-1133">Transmembrane helix</keyword>
<feature type="transmembrane region" description="Helical" evidence="1">
    <location>
        <begin position="6"/>
        <end position="32"/>
    </location>
</feature>
<keyword evidence="1" id="KW-0472">Membrane</keyword>
<reference evidence="3" key="1">
    <citation type="submission" date="2016-10" db="EMBL/GenBank/DDBJ databases">
        <authorList>
            <person name="Varghese N."/>
            <person name="Submissions S."/>
        </authorList>
    </citation>
    <scope>NUCLEOTIDE SEQUENCE [LARGE SCALE GENOMIC DNA]</scope>
    <source>
        <strain evidence="3">DSM 25329</strain>
    </source>
</reference>
<evidence type="ECO:0000313" key="2">
    <source>
        <dbReference type="EMBL" id="SDF98141.1"/>
    </source>
</evidence>
<evidence type="ECO:0000256" key="1">
    <source>
        <dbReference type="SAM" id="Phobius"/>
    </source>
</evidence>
<name>A0A1G7QI04_9BACT</name>
<evidence type="ECO:0008006" key="4">
    <source>
        <dbReference type="Google" id="ProtNLM"/>
    </source>
</evidence>
<keyword evidence="1" id="KW-0812">Transmembrane</keyword>
<dbReference type="EMBL" id="FNAN01000014">
    <property type="protein sequence ID" value="SDF98141.1"/>
    <property type="molecule type" value="Genomic_DNA"/>
</dbReference>
<keyword evidence="3" id="KW-1185">Reference proteome</keyword>
<gene>
    <name evidence="2" type="ORF">SAMN04487996_11457</name>
</gene>
<protein>
    <recommendedName>
        <fullName evidence="4">Apolipoprotein N-acyltransferase</fullName>
    </recommendedName>
</protein>
<feature type="transmembrane region" description="Helical" evidence="1">
    <location>
        <begin position="39"/>
        <end position="58"/>
    </location>
</feature>
<dbReference type="STRING" id="659014.SAMN04487996_11457"/>
<accession>A0A1G7QI04</accession>
<organism evidence="2 3">
    <name type="scientific">Dyadobacter soli</name>
    <dbReference type="NCBI Taxonomy" id="659014"/>
    <lineage>
        <taxon>Bacteria</taxon>
        <taxon>Pseudomonadati</taxon>
        <taxon>Bacteroidota</taxon>
        <taxon>Cytophagia</taxon>
        <taxon>Cytophagales</taxon>
        <taxon>Spirosomataceae</taxon>
        <taxon>Dyadobacter</taxon>
    </lineage>
</organism>